<gene>
    <name evidence="2" type="ORF">SDC9_184814</name>
</gene>
<sequence>MVTGLAPFDNTAISEGELAAETEIGDDEETDSVAETGDAGAG</sequence>
<dbReference type="AlphaFoldDB" id="A0A645HE35"/>
<evidence type="ECO:0000256" key="1">
    <source>
        <dbReference type="SAM" id="MobiDB-lite"/>
    </source>
</evidence>
<proteinExistence type="predicted"/>
<comment type="caution">
    <text evidence="2">The sequence shown here is derived from an EMBL/GenBank/DDBJ whole genome shotgun (WGS) entry which is preliminary data.</text>
</comment>
<accession>A0A645HE35</accession>
<protein>
    <submittedName>
        <fullName evidence="2">Uncharacterized protein</fullName>
    </submittedName>
</protein>
<dbReference type="EMBL" id="VSSQ01091870">
    <property type="protein sequence ID" value="MPN37298.1"/>
    <property type="molecule type" value="Genomic_DNA"/>
</dbReference>
<evidence type="ECO:0000313" key="2">
    <source>
        <dbReference type="EMBL" id="MPN37298.1"/>
    </source>
</evidence>
<name>A0A645HE35_9ZZZZ</name>
<organism evidence="2">
    <name type="scientific">bioreactor metagenome</name>
    <dbReference type="NCBI Taxonomy" id="1076179"/>
    <lineage>
        <taxon>unclassified sequences</taxon>
        <taxon>metagenomes</taxon>
        <taxon>ecological metagenomes</taxon>
    </lineage>
</organism>
<reference evidence="2" key="1">
    <citation type="submission" date="2019-08" db="EMBL/GenBank/DDBJ databases">
        <authorList>
            <person name="Kucharzyk K."/>
            <person name="Murdoch R.W."/>
            <person name="Higgins S."/>
            <person name="Loffler F."/>
        </authorList>
    </citation>
    <scope>NUCLEOTIDE SEQUENCE</scope>
</reference>
<feature type="region of interest" description="Disordered" evidence="1">
    <location>
        <begin position="1"/>
        <end position="42"/>
    </location>
</feature>
<feature type="compositionally biased region" description="Acidic residues" evidence="1">
    <location>
        <begin position="18"/>
        <end position="32"/>
    </location>
</feature>